<sequence>MPPTPRELLKTYFGFDEFRPGQEDVIHGLIEHNAALAVFPTGGGKSLCYQLPALMFDGVTIVVSPLIALMKDQIDFLVRHGVSAARLDSTLSADEARTISERVLSNDLKILYVSPERFNNERFLGLIERAKISLFAVDEAHCISEWGHNFRPDYLKLADVARRAQVERVLALTATATPSVVSDICKAFKIPEAGSTVTGFYRENLDLLTTAVVPEDRDGILQKRLTTRKPGSTIVYVTLQRTAEEVAARLERAGLPAKAYHAGMDEPTRTSTQDWWMAMDDGIVVATIAFGMGIDKSAVRYVYHYNLPKSLESYSQEIGRAGRDGQRSVVEMLACSTDIPTLENFAFGDTPTKSALGGLLDELFSLGPEFDISVFDLSSRHDIRILVLRTILTYLELSGYLRQTTPFYAAYDVKPAVSMQEILAQFPGEPGRFVEALFRGAKQGRLWYTINPDEAAAGLGQERRRVVRALELLQERSLVELKVSDARLRYIRQEKEPDMSELSSTLQERFVRRESQEQERLGNVLDLVNQEGCQTNRLVAYFGEIREEPCGHCGFCRTGRVRPMAPIPEIFPELDPEEQDQFDALVQTHTALAEPRQRARFLCGLASPALTRQKLARHALFGRLEACRFADVLEWCSLDEPEFDDFAE</sequence>
<gene>
    <name evidence="13" type="ORF">CCAX7_005080</name>
</gene>
<dbReference type="CDD" id="cd17920">
    <property type="entry name" value="DEXHc_RecQ"/>
    <property type="match status" value="1"/>
</dbReference>
<dbReference type="FunFam" id="3.40.50.300:FF:001389">
    <property type="entry name" value="ATP-dependent DNA helicase RecQ"/>
    <property type="match status" value="1"/>
</dbReference>
<keyword evidence="5 13" id="KW-0347">Helicase</keyword>
<proteinExistence type="inferred from homology"/>
<dbReference type="AlphaFoldDB" id="A0A402D2N6"/>
<dbReference type="NCBIfam" id="TIGR00614">
    <property type="entry name" value="recQ_fam"/>
    <property type="match status" value="1"/>
</dbReference>
<evidence type="ECO:0000256" key="10">
    <source>
        <dbReference type="ARBA" id="ARBA00034808"/>
    </source>
</evidence>
<comment type="catalytic activity">
    <reaction evidence="9">
        <text>Couples ATP hydrolysis with the unwinding of duplex DNA by translocating in the 3'-5' direction.</text>
        <dbReference type="EC" id="5.6.2.4"/>
    </reaction>
</comment>
<keyword evidence="7" id="KW-0238">DNA-binding</keyword>
<dbReference type="PROSITE" id="PS51192">
    <property type="entry name" value="HELICASE_ATP_BIND_1"/>
    <property type="match status" value="1"/>
</dbReference>
<dbReference type="GO" id="GO:0043138">
    <property type="term" value="F:3'-5' DNA helicase activity"/>
    <property type="evidence" value="ECO:0007669"/>
    <property type="project" value="UniProtKB-EC"/>
</dbReference>
<dbReference type="GO" id="GO:0006281">
    <property type="term" value="P:DNA repair"/>
    <property type="evidence" value="ECO:0007669"/>
    <property type="project" value="TreeGrafter"/>
</dbReference>
<accession>A0A402D2N6</accession>
<dbReference type="SMART" id="SM00487">
    <property type="entry name" value="DEXDc"/>
    <property type="match status" value="1"/>
</dbReference>
<keyword evidence="8" id="KW-0413">Isomerase</keyword>
<comment type="similarity">
    <text evidence="1">Belongs to the helicase family. RecQ subfamily.</text>
</comment>
<evidence type="ECO:0000256" key="7">
    <source>
        <dbReference type="ARBA" id="ARBA00023125"/>
    </source>
</evidence>
<organism evidence="13 14">
    <name type="scientific">Capsulimonas corticalis</name>
    <dbReference type="NCBI Taxonomy" id="2219043"/>
    <lineage>
        <taxon>Bacteria</taxon>
        <taxon>Bacillati</taxon>
        <taxon>Armatimonadota</taxon>
        <taxon>Armatimonadia</taxon>
        <taxon>Capsulimonadales</taxon>
        <taxon>Capsulimonadaceae</taxon>
        <taxon>Capsulimonas</taxon>
    </lineage>
</organism>
<dbReference type="InterPro" id="IPR032284">
    <property type="entry name" value="RecQ_Zn-bd"/>
</dbReference>
<dbReference type="GO" id="GO:0005737">
    <property type="term" value="C:cytoplasm"/>
    <property type="evidence" value="ECO:0007669"/>
    <property type="project" value="TreeGrafter"/>
</dbReference>
<dbReference type="SMART" id="SM00490">
    <property type="entry name" value="HELICc"/>
    <property type="match status" value="1"/>
</dbReference>
<dbReference type="InterPro" id="IPR014001">
    <property type="entry name" value="Helicase_ATP-bd"/>
</dbReference>
<dbReference type="PROSITE" id="PS51194">
    <property type="entry name" value="HELICASE_CTER"/>
    <property type="match status" value="1"/>
</dbReference>
<protein>
    <recommendedName>
        <fullName evidence="11">ATP-dependent DNA helicase RecQ</fullName>
        <ecNumber evidence="10">5.6.2.4</ecNumber>
    </recommendedName>
    <alternativeName>
        <fullName evidence="12">DNA 3'-5' helicase RecQ</fullName>
    </alternativeName>
</protein>
<dbReference type="RefSeq" id="WP_119323802.1">
    <property type="nucleotide sequence ID" value="NZ_AP025739.1"/>
</dbReference>
<dbReference type="Pfam" id="PF16124">
    <property type="entry name" value="RecQ_Zn_bind"/>
    <property type="match status" value="1"/>
</dbReference>
<evidence type="ECO:0000256" key="5">
    <source>
        <dbReference type="ARBA" id="ARBA00022806"/>
    </source>
</evidence>
<dbReference type="SUPFAM" id="SSF52540">
    <property type="entry name" value="P-loop containing nucleoside triphosphate hydrolases"/>
    <property type="match status" value="1"/>
</dbReference>
<dbReference type="InterPro" id="IPR027417">
    <property type="entry name" value="P-loop_NTPase"/>
</dbReference>
<dbReference type="Gene3D" id="3.40.50.300">
    <property type="entry name" value="P-loop containing nucleotide triphosphate hydrolases"/>
    <property type="match status" value="2"/>
</dbReference>
<dbReference type="GO" id="GO:0043590">
    <property type="term" value="C:bacterial nucleoid"/>
    <property type="evidence" value="ECO:0007669"/>
    <property type="project" value="TreeGrafter"/>
</dbReference>
<evidence type="ECO:0000256" key="1">
    <source>
        <dbReference type="ARBA" id="ARBA00005446"/>
    </source>
</evidence>
<keyword evidence="6" id="KW-0067">ATP-binding</keyword>
<dbReference type="EMBL" id="AP025739">
    <property type="protein sequence ID" value="BDI28457.1"/>
    <property type="molecule type" value="Genomic_DNA"/>
</dbReference>
<dbReference type="OrthoDB" id="9760034at2"/>
<evidence type="ECO:0000256" key="4">
    <source>
        <dbReference type="ARBA" id="ARBA00022801"/>
    </source>
</evidence>
<dbReference type="Proteomes" id="UP000287394">
    <property type="component" value="Chromosome"/>
</dbReference>
<evidence type="ECO:0000256" key="8">
    <source>
        <dbReference type="ARBA" id="ARBA00023235"/>
    </source>
</evidence>
<evidence type="ECO:0000256" key="12">
    <source>
        <dbReference type="ARBA" id="ARBA00044550"/>
    </source>
</evidence>
<dbReference type="GO" id="GO:0016787">
    <property type="term" value="F:hydrolase activity"/>
    <property type="evidence" value="ECO:0007669"/>
    <property type="project" value="UniProtKB-KW"/>
</dbReference>
<evidence type="ECO:0000313" key="14">
    <source>
        <dbReference type="Proteomes" id="UP000287394"/>
    </source>
</evidence>
<keyword evidence="14" id="KW-1185">Reference proteome</keyword>
<evidence type="ECO:0000256" key="9">
    <source>
        <dbReference type="ARBA" id="ARBA00034617"/>
    </source>
</evidence>
<dbReference type="InterPro" id="IPR004589">
    <property type="entry name" value="DNA_helicase_ATP-dep_RecQ"/>
</dbReference>
<keyword evidence="3" id="KW-0547">Nucleotide-binding</keyword>
<dbReference type="Pfam" id="PF00270">
    <property type="entry name" value="DEAD"/>
    <property type="match status" value="1"/>
</dbReference>
<dbReference type="EC" id="5.6.2.4" evidence="10"/>
<dbReference type="GO" id="GO:0030894">
    <property type="term" value="C:replisome"/>
    <property type="evidence" value="ECO:0007669"/>
    <property type="project" value="TreeGrafter"/>
</dbReference>
<dbReference type="GO" id="GO:0009378">
    <property type="term" value="F:four-way junction helicase activity"/>
    <property type="evidence" value="ECO:0007669"/>
    <property type="project" value="TreeGrafter"/>
</dbReference>
<dbReference type="InterPro" id="IPR011545">
    <property type="entry name" value="DEAD/DEAH_box_helicase_dom"/>
</dbReference>
<dbReference type="Pfam" id="PF00271">
    <property type="entry name" value="Helicase_C"/>
    <property type="match status" value="1"/>
</dbReference>
<evidence type="ECO:0000256" key="11">
    <source>
        <dbReference type="ARBA" id="ARBA00044535"/>
    </source>
</evidence>
<dbReference type="GO" id="GO:0003677">
    <property type="term" value="F:DNA binding"/>
    <property type="evidence" value="ECO:0007669"/>
    <property type="project" value="UniProtKB-KW"/>
</dbReference>
<keyword evidence="2" id="KW-0479">Metal-binding</keyword>
<reference evidence="13 14" key="1">
    <citation type="journal article" date="2019" name="Int. J. Syst. Evol. Microbiol.">
        <title>Capsulimonas corticalis gen. nov., sp. nov., an aerobic capsulated bacterium, of a novel bacterial order, Capsulimonadales ord. nov., of the class Armatimonadia of the phylum Armatimonadetes.</title>
        <authorList>
            <person name="Li J."/>
            <person name="Kudo C."/>
            <person name="Tonouchi A."/>
        </authorList>
    </citation>
    <scope>NUCLEOTIDE SEQUENCE [LARGE SCALE GENOMIC DNA]</scope>
    <source>
        <strain evidence="13 14">AX-7</strain>
    </source>
</reference>
<dbReference type="PANTHER" id="PTHR13710">
    <property type="entry name" value="DNA HELICASE RECQ FAMILY MEMBER"/>
    <property type="match status" value="1"/>
</dbReference>
<dbReference type="InterPro" id="IPR001650">
    <property type="entry name" value="Helicase_C-like"/>
</dbReference>
<dbReference type="GO" id="GO:0046872">
    <property type="term" value="F:metal ion binding"/>
    <property type="evidence" value="ECO:0007669"/>
    <property type="project" value="UniProtKB-KW"/>
</dbReference>
<dbReference type="InterPro" id="IPR036388">
    <property type="entry name" value="WH-like_DNA-bd_sf"/>
</dbReference>
<evidence type="ECO:0000256" key="2">
    <source>
        <dbReference type="ARBA" id="ARBA00022723"/>
    </source>
</evidence>
<evidence type="ECO:0000256" key="3">
    <source>
        <dbReference type="ARBA" id="ARBA00022741"/>
    </source>
</evidence>
<evidence type="ECO:0000256" key="6">
    <source>
        <dbReference type="ARBA" id="ARBA00022840"/>
    </source>
</evidence>
<dbReference type="GO" id="GO:0006310">
    <property type="term" value="P:DNA recombination"/>
    <property type="evidence" value="ECO:0007669"/>
    <property type="project" value="InterPro"/>
</dbReference>
<keyword evidence="4" id="KW-0378">Hydrolase</keyword>
<dbReference type="KEGG" id="ccot:CCAX7_005080"/>
<dbReference type="Gene3D" id="1.10.10.10">
    <property type="entry name" value="Winged helix-like DNA-binding domain superfamily/Winged helix DNA-binding domain"/>
    <property type="match status" value="1"/>
</dbReference>
<dbReference type="GO" id="GO:0005524">
    <property type="term" value="F:ATP binding"/>
    <property type="evidence" value="ECO:0007669"/>
    <property type="project" value="UniProtKB-KW"/>
</dbReference>
<name>A0A402D2N6_9BACT</name>
<evidence type="ECO:0000313" key="13">
    <source>
        <dbReference type="EMBL" id="BDI28457.1"/>
    </source>
</evidence>
<dbReference type="PANTHER" id="PTHR13710:SF105">
    <property type="entry name" value="ATP-DEPENDENT DNA HELICASE Q1"/>
    <property type="match status" value="1"/>
</dbReference>